<dbReference type="EMBL" id="BAABCA010000003">
    <property type="protein sequence ID" value="GAA4234684.1"/>
    <property type="molecule type" value="Genomic_DNA"/>
</dbReference>
<reference evidence="2" key="1">
    <citation type="journal article" date="2019" name="Int. J. Syst. Evol. Microbiol.">
        <title>The Global Catalogue of Microorganisms (GCM) 10K type strain sequencing project: providing services to taxonomists for standard genome sequencing and annotation.</title>
        <authorList>
            <consortium name="The Broad Institute Genomics Platform"/>
            <consortium name="The Broad Institute Genome Sequencing Center for Infectious Disease"/>
            <person name="Wu L."/>
            <person name="Ma J."/>
        </authorList>
    </citation>
    <scope>NUCLEOTIDE SEQUENCE [LARGE SCALE GENOMIC DNA]</scope>
    <source>
        <strain evidence="2">JCM 17630</strain>
    </source>
</reference>
<accession>A0ABP8C702</accession>
<gene>
    <name evidence="1" type="ORF">GCM10022291_14700</name>
</gene>
<protein>
    <submittedName>
        <fullName evidence="1">Uncharacterized protein</fullName>
    </submittedName>
</protein>
<dbReference type="Gene3D" id="2.60.120.620">
    <property type="entry name" value="q2cbj1_9rhob like domain"/>
    <property type="match status" value="1"/>
</dbReference>
<organism evidence="1 2">
    <name type="scientific">Postechiella marina</name>
    <dbReference type="NCBI Taxonomy" id="943941"/>
    <lineage>
        <taxon>Bacteria</taxon>
        <taxon>Pseudomonadati</taxon>
        <taxon>Bacteroidota</taxon>
        <taxon>Flavobacteriia</taxon>
        <taxon>Flavobacteriales</taxon>
        <taxon>Flavobacteriaceae</taxon>
        <taxon>Postechiella</taxon>
    </lineage>
</organism>
<dbReference type="RefSeq" id="WP_344787499.1">
    <property type="nucleotide sequence ID" value="NZ_BAABCA010000003.1"/>
</dbReference>
<proteinExistence type="predicted"/>
<evidence type="ECO:0000313" key="2">
    <source>
        <dbReference type="Proteomes" id="UP001501496"/>
    </source>
</evidence>
<dbReference type="Proteomes" id="UP001501496">
    <property type="component" value="Unassembled WGS sequence"/>
</dbReference>
<keyword evidence="2" id="KW-1185">Reference proteome</keyword>
<name>A0ABP8C702_9FLAO</name>
<sequence>MKQDINAFFKENGYYLAKGLFSKKDIENLEHDFDKIVNQLQKSNTKIDATWKGAAIENIKSKDDIIIHTHNVQQYSSVWLKALLDYTFLNITSKILGENTVLHHSKLFQKANFDVTCEFGPVPYLPTLPFTNTPVSSQWEMNIFMKNLLTKTYKQWMLQ</sequence>
<dbReference type="SUPFAM" id="SSF51197">
    <property type="entry name" value="Clavaminate synthase-like"/>
    <property type="match status" value="1"/>
</dbReference>
<evidence type="ECO:0000313" key="1">
    <source>
        <dbReference type="EMBL" id="GAA4234684.1"/>
    </source>
</evidence>
<comment type="caution">
    <text evidence="1">The sequence shown here is derived from an EMBL/GenBank/DDBJ whole genome shotgun (WGS) entry which is preliminary data.</text>
</comment>